<gene>
    <name evidence="1" type="ORF">LCGC14_0845720</name>
</gene>
<name>A0A0F9RWJ3_9ZZZZ</name>
<proteinExistence type="predicted"/>
<dbReference type="AlphaFoldDB" id="A0A0F9RWJ3"/>
<protein>
    <submittedName>
        <fullName evidence="1">Uncharacterized protein</fullName>
    </submittedName>
</protein>
<sequence length="68" mass="8075">MVVMKKCRNILKRIIRWIEVKRGLRCKACGYKGGRHSEWCSVYGLWGTNVLLTMERKLILGKLIKRPW</sequence>
<comment type="caution">
    <text evidence="1">The sequence shown here is derived from an EMBL/GenBank/DDBJ whole genome shotgun (WGS) entry which is preliminary data.</text>
</comment>
<dbReference type="EMBL" id="LAZR01002498">
    <property type="protein sequence ID" value="KKN29266.1"/>
    <property type="molecule type" value="Genomic_DNA"/>
</dbReference>
<organism evidence="1">
    <name type="scientific">marine sediment metagenome</name>
    <dbReference type="NCBI Taxonomy" id="412755"/>
    <lineage>
        <taxon>unclassified sequences</taxon>
        <taxon>metagenomes</taxon>
        <taxon>ecological metagenomes</taxon>
    </lineage>
</organism>
<accession>A0A0F9RWJ3</accession>
<evidence type="ECO:0000313" key="1">
    <source>
        <dbReference type="EMBL" id="KKN29266.1"/>
    </source>
</evidence>
<reference evidence="1" key="1">
    <citation type="journal article" date="2015" name="Nature">
        <title>Complex archaea that bridge the gap between prokaryotes and eukaryotes.</title>
        <authorList>
            <person name="Spang A."/>
            <person name="Saw J.H."/>
            <person name="Jorgensen S.L."/>
            <person name="Zaremba-Niedzwiedzka K."/>
            <person name="Martijn J."/>
            <person name="Lind A.E."/>
            <person name="van Eijk R."/>
            <person name="Schleper C."/>
            <person name="Guy L."/>
            <person name="Ettema T.J."/>
        </authorList>
    </citation>
    <scope>NUCLEOTIDE SEQUENCE</scope>
</reference>